<name>A0AAD4SYK9_9MAGN</name>
<protein>
    <submittedName>
        <fullName evidence="2">Uncharacterized protein</fullName>
    </submittedName>
</protein>
<feature type="signal peptide" evidence="1">
    <location>
        <begin position="1"/>
        <end position="18"/>
    </location>
</feature>
<dbReference type="EMBL" id="JAJJMB010007708">
    <property type="protein sequence ID" value="KAI3927759.1"/>
    <property type="molecule type" value="Genomic_DNA"/>
</dbReference>
<comment type="caution">
    <text evidence="2">The sequence shown here is derived from an EMBL/GenBank/DDBJ whole genome shotgun (WGS) entry which is preliminary data.</text>
</comment>
<evidence type="ECO:0000256" key="1">
    <source>
        <dbReference type="SAM" id="SignalP"/>
    </source>
</evidence>
<proteinExistence type="predicted"/>
<keyword evidence="1" id="KW-0732">Signal</keyword>
<keyword evidence="3" id="KW-1185">Reference proteome</keyword>
<organism evidence="2 3">
    <name type="scientific">Papaver atlanticum</name>
    <dbReference type="NCBI Taxonomy" id="357466"/>
    <lineage>
        <taxon>Eukaryota</taxon>
        <taxon>Viridiplantae</taxon>
        <taxon>Streptophyta</taxon>
        <taxon>Embryophyta</taxon>
        <taxon>Tracheophyta</taxon>
        <taxon>Spermatophyta</taxon>
        <taxon>Magnoliopsida</taxon>
        <taxon>Ranunculales</taxon>
        <taxon>Papaveraceae</taxon>
        <taxon>Papaveroideae</taxon>
        <taxon>Papaver</taxon>
    </lineage>
</organism>
<dbReference type="AlphaFoldDB" id="A0AAD4SYK9"/>
<evidence type="ECO:0000313" key="2">
    <source>
        <dbReference type="EMBL" id="KAI3927759.1"/>
    </source>
</evidence>
<evidence type="ECO:0000313" key="3">
    <source>
        <dbReference type="Proteomes" id="UP001202328"/>
    </source>
</evidence>
<gene>
    <name evidence="2" type="ORF">MKW98_023360</name>
</gene>
<accession>A0AAD4SYK9</accession>
<feature type="chain" id="PRO_5041937064" evidence="1">
    <location>
        <begin position="19"/>
        <end position="93"/>
    </location>
</feature>
<sequence>MDFLLVSCLVYVFHIVKLLIPCSLQGSIDEQRWLLDPIGQNEQVILVLKIEDIVLGISGQHVPKTPKMINLFQILLMYTNPVVNSFSSSSPSE</sequence>
<reference evidence="2" key="1">
    <citation type="submission" date="2022-04" db="EMBL/GenBank/DDBJ databases">
        <title>A functionally conserved STORR gene fusion in Papaver species that diverged 16.8 million years ago.</title>
        <authorList>
            <person name="Catania T."/>
        </authorList>
    </citation>
    <scope>NUCLEOTIDE SEQUENCE</scope>
    <source>
        <strain evidence="2">S-188037</strain>
    </source>
</reference>
<dbReference type="Proteomes" id="UP001202328">
    <property type="component" value="Unassembled WGS sequence"/>
</dbReference>